<comment type="caution">
    <text evidence="2">The sequence shown here is derived from an EMBL/GenBank/DDBJ whole genome shotgun (WGS) entry which is preliminary data.</text>
</comment>
<dbReference type="Proteomes" id="UP001215598">
    <property type="component" value="Unassembled WGS sequence"/>
</dbReference>
<feature type="region of interest" description="Disordered" evidence="1">
    <location>
        <begin position="299"/>
        <end position="349"/>
    </location>
</feature>
<evidence type="ECO:0000313" key="2">
    <source>
        <dbReference type="EMBL" id="KAJ7757930.1"/>
    </source>
</evidence>
<name>A0AAD7NFE3_9AGAR</name>
<evidence type="ECO:0000313" key="3">
    <source>
        <dbReference type="Proteomes" id="UP001215598"/>
    </source>
</evidence>
<protein>
    <submittedName>
        <fullName evidence="2">Uncharacterized protein</fullName>
    </submittedName>
</protein>
<accession>A0AAD7NFE3</accession>
<organism evidence="2 3">
    <name type="scientific">Mycena metata</name>
    <dbReference type="NCBI Taxonomy" id="1033252"/>
    <lineage>
        <taxon>Eukaryota</taxon>
        <taxon>Fungi</taxon>
        <taxon>Dikarya</taxon>
        <taxon>Basidiomycota</taxon>
        <taxon>Agaricomycotina</taxon>
        <taxon>Agaricomycetes</taxon>
        <taxon>Agaricomycetidae</taxon>
        <taxon>Agaricales</taxon>
        <taxon>Marasmiineae</taxon>
        <taxon>Mycenaceae</taxon>
        <taxon>Mycena</taxon>
    </lineage>
</organism>
<dbReference type="AlphaFoldDB" id="A0AAD7NFE3"/>
<proteinExistence type="predicted"/>
<sequence>MLPDPLVKGDWRGKDVKWYPARFLKHHPQARNPKREFEFRYLDCIDWSPREDNFLAPTRHCTHDRETCQEMLNFKLPRTQIGNIRIPAFYVESDLPEDHPLIEIYAAAVAPLVKLLVSFPDDHPVVHLYKSFYTELATEEEEDDSAIKTWTSKFCALKLTAKDLSTPVRRTLTQLVESRAVSVPYAEWRRRARTVGRVLLWLLAIQYELEEPLNLNGDTWEDIQQQAIISTNLDYHRALAAILVVARPKELRHKKYWDPEAFRAFITDFRSKHAVHVPSYRPLRWTRIYAGEKVRPPIPISALGSTEEAPTKRRSRPDTDDEEDTPAPKRQAASRILRARVPKGPQQEKVVAVPVDRIVASGKGWVEVEWDES</sequence>
<keyword evidence="3" id="KW-1185">Reference proteome</keyword>
<evidence type="ECO:0000256" key="1">
    <source>
        <dbReference type="SAM" id="MobiDB-lite"/>
    </source>
</evidence>
<dbReference type="EMBL" id="JARKIB010000043">
    <property type="protein sequence ID" value="KAJ7757930.1"/>
    <property type="molecule type" value="Genomic_DNA"/>
</dbReference>
<reference evidence="2" key="1">
    <citation type="submission" date="2023-03" db="EMBL/GenBank/DDBJ databases">
        <title>Massive genome expansion in bonnet fungi (Mycena s.s.) driven by repeated elements and novel gene families across ecological guilds.</title>
        <authorList>
            <consortium name="Lawrence Berkeley National Laboratory"/>
            <person name="Harder C.B."/>
            <person name="Miyauchi S."/>
            <person name="Viragh M."/>
            <person name="Kuo A."/>
            <person name="Thoen E."/>
            <person name="Andreopoulos B."/>
            <person name="Lu D."/>
            <person name="Skrede I."/>
            <person name="Drula E."/>
            <person name="Henrissat B."/>
            <person name="Morin E."/>
            <person name="Kohler A."/>
            <person name="Barry K."/>
            <person name="LaButti K."/>
            <person name="Morin E."/>
            <person name="Salamov A."/>
            <person name="Lipzen A."/>
            <person name="Mereny Z."/>
            <person name="Hegedus B."/>
            <person name="Baldrian P."/>
            <person name="Stursova M."/>
            <person name="Weitz H."/>
            <person name="Taylor A."/>
            <person name="Grigoriev I.V."/>
            <person name="Nagy L.G."/>
            <person name="Martin F."/>
            <person name="Kauserud H."/>
        </authorList>
    </citation>
    <scope>NUCLEOTIDE SEQUENCE</scope>
    <source>
        <strain evidence="2">CBHHK182m</strain>
    </source>
</reference>
<gene>
    <name evidence="2" type="ORF">B0H16DRAFT_1721059</name>
</gene>